<dbReference type="Pfam" id="PF02556">
    <property type="entry name" value="SecB"/>
    <property type="match status" value="1"/>
</dbReference>
<dbReference type="HAMAP" id="MF_00821">
    <property type="entry name" value="SecB"/>
    <property type="match status" value="1"/>
</dbReference>
<comment type="similarity">
    <text evidence="1">Belongs to the SecB family.</text>
</comment>
<dbReference type="EMBL" id="JACNLK010000076">
    <property type="protein sequence ID" value="MBC8209079.1"/>
    <property type="molecule type" value="Genomic_DNA"/>
</dbReference>
<evidence type="ECO:0000256" key="1">
    <source>
        <dbReference type="ARBA" id="ARBA00009990"/>
    </source>
</evidence>
<dbReference type="PANTHER" id="PTHR36918">
    <property type="match status" value="1"/>
</dbReference>
<dbReference type="NCBIfam" id="NF004392">
    <property type="entry name" value="PRK05751.1-3"/>
    <property type="match status" value="1"/>
</dbReference>
<keyword evidence="2" id="KW-0813">Transport</keyword>
<evidence type="ECO:0000256" key="3">
    <source>
        <dbReference type="ARBA" id="ARBA00022927"/>
    </source>
</evidence>
<dbReference type="SUPFAM" id="SSF54611">
    <property type="entry name" value="SecB-like"/>
    <property type="match status" value="1"/>
</dbReference>
<dbReference type="PRINTS" id="PR01594">
    <property type="entry name" value="SECBCHAPRONE"/>
</dbReference>
<dbReference type="InterPro" id="IPR003708">
    <property type="entry name" value="SecB"/>
</dbReference>
<keyword evidence="4" id="KW-0811">Translocation</keyword>
<accession>A0A8J6TED1</accession>
<dbReference type="Proteomes" id="UP000599024">
    <property type="component" value="Unassembled WGS sequence"/>
</dbReference>
<dbReference type="AlphaFoldDB" id="A0A8J6TED1"/>
<dbReference type="GO" id="GO:0051082">
    <property type="term" value="F:unfolded protein binding"/>
    <property type="evidence" value="ECO:0007669"/>
    <property type="project" value="InterPro"/>
</dbReference>
<dbReference type="Gene3D" id="3.10.420.10">
    <property type="entry name" value="SecB-like"/>
    <property type="match status" value="1"/>
</dbReference>
<comment type="caution">
    <text evidence="5">The sequence shown here is derived from an EMBL/GenBank/DDBJ whole genome shotgun (WGS) entry which is preliminary data.</text>
</comment>
<proteinExistence type="inferred from homology"/>
<evidence type="ECO:0000313" key="6">
    <source>
        <dbReference type="Proteomes" id="UP000599024"/>
    </source>
</evidence>
<protein>
    <submittedName>
        <fullName evidence="5">Protein-export chaperone SecB</fullName>
    </submittedName>
</protein>
<evidence type="ECO:0000256" key="2">
    <source>
        <dbReference type="ARBA" id="ARBA00022448"/>
    </source>
</evidence>
<evidence type="ECO:0000313" key="5">
    <source>
        <dbReference type="EMBL" id="MBC8209079.1"/>
    </source>
</evidence>
<gene>
    <name evidence="5" type="primary">secB</name>
    <name evidence="5" type="ORF">H8E79_07935</name>
</gene>
<sequence length="158" mass="18031">MTEENGTGAAPEQPVFRMQKMFIKDLSFESPNSPDVFLQQGTTPKVDVNLKLNNRKIDDDHWEVSLEITAKIEDKGNNDRVMFVMEIEHAGIYLLKNIPAEHLDMVLGVDCPTLLFPFTRQIISQLSVDGGFVPFQMDPINFMALFQESRKKKAEQEN</sequence>
<dbReference type="PANTHER" id="PTHR36918:SF1">
    <property type="entry name" value="PROTEIN-EXPORT PROTEIN SECB"/>
    <property type="match status" value="1"/>
</dbReference>
<dbReference type="InterPro" id="IPR035958">
    <property type="entry name" value="SecB-like_sf"/>
</dbReference>
<keyword evidence="3" id="KW-0653">Protein transport</keyword>
<evidence type="ECO:0000256" key="4">
    <source>
        <dbReference type="ARBA" id="ARBA00023010"/>
    </source>
</evidence>
<reference evidence="5 6" key="1">
    <citation type="submission" date="2020-08" db="EMBL/GenBank/DDBJ databases">
        <title>Bridging the membrane lipid divide: bacteria of the FCB group superphylum have the potential to synthesize archaeal ether lipids.</title>
        <authorList>
            <person name="Villanueva L."/>
            <person name="Von Meijenfeldt F.A.B."/>
            <person name="Westbye A.B."/>
            <person name="Yadav S."/>
            <person name="Hopmans E.C."/>
            <person name="Dutilh B.E."/>
            <person name="Sinninghe Damste J.S."/>
        </authorList>
    </citation>
    <scope>NUCLEOTIDE SEQUENCE [LARGE SCALE GENOMIC DNA]</scope>
    <source>
        <strain evidence="5">NIOZ-UU81</strain>
    </source>
</reference>
<dbReference type="GO" id="GO:0015031">
    <property type="term" value="P:protein transport"/>
    <property type="evidence" value="ECO:0007669"/>
    <property type="project" value="UniProtKB-KW"/>
</dbReference>
<organism evidence="5 6">
    <name type="scientific">Candidatus Desulfatifera sulfidica</name>
    <dbReference type="NCBI Taxonomy" id="2841691"/>
    <lineage>
        <taxon>Bacteria</taxon>
        <taxon>Pseudomonadati</taxon>
        <taxon>Thermodesulfobacteriota</taxon>
        <taxon>Desulfobulbia</taxon>
        <taxon>Desulfobulbales</taxon>
        <taxon>Desulfobulbaceae</taxon>
        <taxon>Candidatus Desulfatifera</taxon>
    </lineage>
</organism>
<name>A0A8J6TED1_9BACT</name>
<dbReference type="NCBIfam" id="TIGR00809">
    <property type="entry name" value="secB"/>
    <property type="match status" value="1"/>
</dbReference>
<dbReference type="GO" id="GO:0051262">
    <property type="term" value="P:protein tetramerization"/>
    <property type="evidence" value="ECO:0007669"/>
    <property type="project" value="InterPro"/>
</dbReference>